<dbReference type="EnsemblMetazoa" id="AEPI005339-RA">
    <property type="protein sequence ID" value="AEPI005339-PA"/>
    <property type="gene ID" value="AEPI005339"/>
</dbReference>
<dbReference type="AlphaFoldDB" id="A0A182PEI4"/>
<dbReference type="InterPro" id="IPR051095">
    <property type="entry name" value="Dros_DevTransReg"/>
</dbReference>
<feature type="compositionally biased region" description="Acidic residues" evidence="3">
    <location>
        <begin position="172"/>
        <end position="185"/>
    </location>
</feature>
<dbReference type="SMART" id="SM00225">
    <property type="entry name" value="BTB"/>
    <property type="match status" value="1"/>
</dbReference>
<feature type="compositionally biased region" description="Polar residues" evidence="3">
    <location>
        <begin position="227"/>
        <end position="237"/>
    </location>
</feature>
<dbReference type="VEuPathDB" id="VectorBase:AEPI005339"/>
<dbReference type="GO" id="GO:0005634">
    <property type="term" value="C:nucleus"/>
    <property type="evidence" value="ECO:0007669"/>
    <property type="project" value="UniProtKB-SubCell"/>
</dbReference>
<dbReference type="PROSITE" id="PS50097">
    <property type="entry name" value="BTB"/>
    <property type="match status" value="1"/>
</dbReference>
<organism evidence="5 6">
    <name type="scientific">Anopheles epiroticus</name>
    <dbReference type="NCBI Taxonomy" id="199890"/>
    <lineage>
        <taxon>Eukaryota</taxon>
        <taxon>Metazoa</taxon>
        <taxon>Ecdysozoa</taxon>
        <taxon>Arthropoda</taxon>
        <taxon>Hexapoda</taxon>
        <taxon>Insecta</taxon>
        <taxon>Pterygota</taxon>
        <taxon>Neoptera</taxon>
        <taxon>Endopterygota</taxon>
        <taxon>Diptera</taxon>
        <taxon>Nematocera</taxon>
        <taxon>Culicoidea</taxon>
        <taxon>Culicidae</taxon>
        <taxon>Anophelinae</taxon>
        <taxon>Anopheles</taxon>
    </lineage>
</organism>
<dbReference type="PANTHER" id="PTHR23110">
    <property type="entry name" value="BTB DOMAIN TRANSCRIPTION FACTOR"/>
    <property type="match status" value="1"/>
</dbReference>
<dbReference type="Proteomes" id="UP000075885">
    <property type="component" value="Unassembled WGS sequence"/>
</dbReference>
<evidence type="ECO:0000256" key="3">
    <source>
        <dbReference type="SAM" id="MobiDB-lite"/>
    </source>
</evidence>
<feature type="region of interest" description="Disordered" evidence="3">
    <location>
        <begin position="222"/>
        <end position="250"/>
    </location>
</feature>
<dbReference type="CDD" id="cd18315">
    <property type="entry name" value="BTB_POZ_BAB-like"/>
    <property type="match status" value="1"/>
</dbReference>
<accession>A0A182PEI4</accession>
<feature type="domain" description="BTB" evidence="4">
    <location>
        <begin position="14"/>
        <end position="79"/>
    </location>
</feature>
<dbReference type="GO" id="GO:0006357">
    <property type="term" value="P:regulation of transcription by RNA polymerase II"/>
    <property type="evidence" value="ECO:0007669"/>
    <property type="project" value="TreeGrafter"/>
</dbReference>
<dbReference type="PANTHER" id="PTHR23110:SF106">
    <property type="entry name" value="FI01104P"/>
    <property type="match status" value="1"/>
</dbReference>
<feature type="compositionally biased region" description="Polar residues" evidence="3">
    <location>
        <begin position="161"/>
        <end position="170"/>
    </location>
</feature>
<comment type="subcellular location">
    <subcellularLocation>
        <location evidence="1">Nucleus</location>
    </subcellularLocation>
</comment>
<keyword evidence="2" id="KW-0539">Nucleus</keyword>
<sequence length="357" mass="39381">MAALYAAQQSEVMVDVTICCENRKLRAHKLVLAMGSPFFRSVFDECATPHPVVALRSVNYEELELLIKFLYVGEVYVQHKRVRSLVNAALFLQLNEFSSLLPFIKPDGSLDENLPGMVNTVNLGLAEINIPPTVVQPSGRSETGKSFRVVIEKKPIDKMEQPQQPTAINCSESDEDTDDDQDESVADQTMAMPVLNQPRELTTLRRGTTYVLPPNTTIIINDKGSRNVRNNEPSANLTVTSSDGTGSVSRTTQPIVPSLLQQAIVSMVPRTVQNVFVSLFTVPVDPHRCQLASTTVNTLTGSQDQRMINDDCSMFSDGHPSPGPTVMSVQEVDDYFHDDNCLSFDMQGEETRAGAYP</sequence>
<evidence type="ECO:0000259" key="4">
    <source>
        <dbReference type="PROSITE" id="PS50097"/>
    </source>
</evidence>
<evidence type="ECO:0000313" key="6">
    <source>
        <dbReference type="Proteomes" id="UP000075885"/>
    </source>
</evidence>
<name>A0A182PEI4_9DIPT</name>
<dbReference type="InterPro" id="IPR011333">
    <property type="entry name" value="SKP1/BTB/POZ_sf"/>
</dbReference>
<reference evidence="5" key="2">
    <citation type="submission" date="2020-05" db="UniProtKB">
        <authorList>
            <consortium name="EnsemblMetazoa"/>
        </authorList>
    </citation>
    <scope>IDENTIFICATION</scope>
    <source>
        <strain evidence="5">Epiroticus2</strain>
    </source>
</reference>
<evidence type="ECO:0000256" key="2">
    <source>
        <dbReference type="ARBA" id="ARBA00023242"/>
    </source>
</evidence>
<evidence type="ECO:0000313" key="5">
    <source>
        <dbReference type="EnsemblMetazoa" id="AEPI005339-PA"/>
    </source>
</evidence>
<keyword evidence="6" id="KW-1185">Reference proteome</keyword>
<feature type="compositionally biased region" description="Low complexity" evidence="3">
    <location>
        <begin position="238"/>
        <end position="250"/>
    </location>
</feature>
<dbReference type="Gene3D" id="3.30.710.10">
    <property type="entry name" value="Potassium Channel Kv1.1, Chain A"/>
    <property type="match status" value="1"/>
</dbReference>
<dbReference type="InterPro" id="IPR000210">
    <property type="entry name" value="BTB/POZ_dom"/>
</dbReference>
<reference evidence="6" key="1">
    <citation type="submission" date="2013-03" db="EMBL/GenBank/DDBJ databases">
        <title>The Genome Sequence of Anopheles epiroticus epiroticus2.</title>
        <authorList>
            <consortium name="The Broad Institute Genomics Platform"/>
            <person name="Neafsey D.E."/>
            <person name="Howell P."/>
            <person name="Walker B."/>
            <person name="Young S.K."/>
            <person name="Zeng Q."/>
            <person name="Gargeya S."/>
            <person name="Fitzgerald M."/>
            <person name="Haas B."/>
            <person name="Abouelleil A."/>
            <person name="Allen A.W."/>
            <person name="Alvarado L."/>
            <person name="Arachchi H.M."/>
            <person name="Berlin A.M."/>
            <person name="Chapman S.B."/>
            <person name="Gainer-Dewar J."/>
            <person name="Goldberg J."/>
            <person name="Griggs A."/>
            <person name="Gujja S."/>
            <person name="Hansen M."/>
            <person name="Howarth C."/>
            <person name="Imamovic A."/>
            <person name="Ireland A."/>
            <person name="Larimer J."/>
            <person name="McCowan C."/>
            <person name="Murphy C."/>
            <person name="Pearson M."/>
            <person name="Poon T.W."/>
            <person name="Priest M."/>
            <person name="Roberts A."/>
            <person name="Saif S."/>
            <person name="Shea T."/>
            <person name="Sisk P."/>
            <person name="Sykes S."/>
            <person name="Wortman J."/>
            <person name="Nusbaum C."/>
            <person name="Birren B."/>
        </authorList>
    </citation>
    <scope>NUCLEOTIDE SEQUENCE [LARGE SCALE GENOMIC DNA]</scope>
    <source>
        <strain evidence="6">Epiroticus2</strain>
    </source>
</reference>
<evidence type="ECO:0000256" key="1">
    <source>
        <dbReference type="ARBA" id="ARBA00004123"/>
    </source>
</evidence>
<dbReference type="SUPFAM" id="SSF54695">
    <property type="entry name" value="POZ domain"/>
    <property type="match status" value="1"/>
</dbReference>
<proteinExistence type="predicted"/>
<feature type="region of interest" description="Disordered" evidence="3">
    <location>
        <begin position="154"/>
        <end position="197"/>
    </location>
</feature>
<dbReference type="Pfam" id="PF00651">
    <property type="entry name" value="BTB"/>
    <property type="match status" value="1"/>
</dbReference>
<protein>
    <submittedName>
        <fullName evidence="5">BTB domain-containing protein</fullName>
    </submittedName>
</protein>